<comment type="caution">
    <text evidence="3">The sequence shown here is derived from an EMBL/GenBank/DDBJ whole genome shotgun (WGS) entry which is preliminary data.</text>
</comment>
<protein>
    <recommendedName>
        <fullName evidence="2">Protein kinase domain-containing protein</fullName>
    </recommendedName>
</protein>
<feature type="region of interest" description="Disordered" evidence="1">
    <location>
        <begin position="747"/>
        <end position="773"/>
    </location>
</feature>
<evidence type="ECO:0000313" key="4">
    <source>
        <dbReference type="Proteomes" id="UP000736672"/>
    </source>
</evidence>
<dbReference type="AlphaFoldDB" id="A0A9P9RFH6"/>
<dbReference type="Gene3D" id="1.10.510.10">
    <property type="entry name" value="Transferase(Phosphotransferase) domain 1"/>
    <property type="match status" value="1"/>
</dbReference>
<dbReference type="SUPFAM" id="SSF56112">
    <property type="entry name" value="Protein kinase-like (PK-like)"/>
    <property type="match status" value="1"/>
</dbReference>
<dbReference type="GO" id="GO:0004672">
    <property type="term" value="F:protein kinase activity"/>
    <property type="evidence" value="ECO:0007669"/>
    <property type="project" value="InterPro"/>
</dbReference>
<dbReference type="PANTHER" id="PTHR35391">
    <property type="entry name" value="C2H2-TYPE DOMAIN-CONTAINING PROTEIN-RELATED"/>
    <property type="match status" value="1"/>
</dbReference>
<feature type="compositionally biased region" description="Low complexity" evidence="1">
    <location>
        <begin position="757"/>
        <end position="768"/>
    </location>
</feature>
<name>A0A9P9RFH6_FUSSL</name>
<reference evidence="3" key="1">
    <citation type="journal article" date="2021" name="Nat. Commun.">
        <title>Genetic determinants of endophytism in the Arabidopsis root mycobiome.</title>
        <authorList>
            <person name="Mesny F."/>
            <person name="Miyauchi S."/>
            <person name="Thiergart T."/>
            <person name="Pickel B."/>
            <person name="Atanasova L."/>
            <person name="Karlsson M."/>
            <person name="Huettel B."/>
            <person name="Barry K.W."/>
            <person name="Haridas S."/>
            <person name="Chen C."/>
            <person name="Bauer D."/>
            <person name="Andreopoulos W."/>
            <person name="Pangilinan J."/>
            <person name="LaButti K."/>
            <person name="Riley R."/>
            <person name="Lipzen A."/>
            <person name="Clum A."/>
            <person name="Drula E."/>
            <person name="Henrissat B."/>
            <person name="Kohler A."/>
            <person name="Grigoriev I.V."/>
            <person name="Martin F.M."/>
            <person name="Hacquard S."/>
        </authorList>
    </citation>
    <scope>NUCLEOTIDE SEQUENCE</scope>
    <source>
        <strain evidence="3">FSSC 5 MPI-SDFR-AT-0091</strain>
    </source>
</reference>
<dbReference type="InterPro" id="IPR011009">
    <property type="entry name" value="Kinase-like_dom_sf"/>
</dbReference>
<dbReference type="InterPro" id="IPR000719">
    <property type="entry name" value="Prot_kinase_dom"/>
</dbReference>
<feature type="region of interest" description="Disordered" evidence="1">
    <location>
        <begin position="228"/>
        <end position="254"/>
    </location>
</feature>
<sequence length="825" mass="93482">IFANPTPSSTNLSQFDRNKFKQSNRKIGALSGITEGSVSVEETSFSYMYPELLALGEKQRYGVCPYCSVLLSASKLTKGAWRQHLHEDIQPYVCISEKCRHPAQFFSNSTQWLQHMHEFHGRDWPQRVHMITWYCDREHDRLEFKSESELQKHLNHDHTSLSEAYVNALVRRNWGFGCREAHVCPLCESTPSNIVPLMNDKDKATLLFRHIGDHLKALALFSLPSLSTDPANDEQKSSSGAQLPTNDDSEAHSAGNNQAVAGLDEDLEGSLTFDDDPNSLRDAVGSEETIKEGHISDVPSDLDATLEWKFASSKREAPELDPILETLRIWREEEKPTTNSTEQLKSVSLSRLIHTKSVMSAFDTSGCFFPNGSLDNLITKESVTRELWVESSSKTPHKAEVESLAKFISISAKKLFGILMFLPGFTSTQLIRQRMEVFRDKSITDSNLPLQESWWEENFSTVTISDRKIIGMHNRNVPGYEELWTFSLVKDFCTFQHWFLAPVFSSTGLSYDLEPGAILPFTERDPDVGHSAWNIRYRIHEKHIDQQTIVKSAFRQMAGLTSAIDRVHSDPKLPYLPHGDLKPEHIYVFSNANGNDFGTLKIGAGELWSAIRSTIDQVAYVTEGCWWYEAPELNNSGLFFKQPPPRACDIWSMGCIMLEFLIWLMYGVDGLHRFIQAKQSATFPQGKYFYQETREGQDGMPVVTVEPVVLKWMDHMAGDPACEVGKTALGNLLELIRTRLLVVKPPHEPRLAPNTASSQVSVRPPSSVAGQSYQTWERCTSGELEERMQEILDENETERYWLAAEPKSPPEIQDRRATSRTPDPL</sequence>
<proteinExistence type="predicted"/>
<dbReference type="GO" id="GO:0005524">
    <property type="term" value="F:ATP binding"/>
    <property type="evidence" value="ECO:0007669"/>
    <property type="project" value="InterPro"/>
</dbReference>
<feature type="non-terminal residue" evidence="3">
    <location>
        <position position="1"/>
    </location>
</feature>
<keyword evidence="4" id="KW-1185">Reference proteome</keyword>
<dbReference type="PROSITE" id="PS50011">
    <property type="entry name" value="PROTEIN_KINASE_DOM"/>
    <property type="match status" value="1"/>
</dbReference>
<dbReference type="Proteomes" id="UP000736672">
    <property type="component" value="Unassembled WGS sequence"/>
</dbReference>
<organism evidence="3 4">
    <name type="scientific">Fusarium solani</name>
    <name type="common">Filamentous fungus</name>
    <dbReference type="NCBI Taxonomy" id="169388"/>
    <lineage>
        <taxon>Eukaryota</taxon>
        <taxon>Fungi</taxon>
        <taxon>Dikarya</taxon>
        <taxon>Ascomycota</taxon>
        <taxon>Pezizomycotina</taxon>
        <taxon>Sordariomycetes</taxon>
        <taxon>Hypocreomycetidae</taxon>
        <taxon>Hypocreales</taxon>
        <taxon>Nectriaceae</taxon>
        <taxon>Fusarium</taxon>
        <taxon>Fusarium solani species complex</taxon>
    </lineage>
</organism>
<evidence type="ECO:0000256" key="1">
    <source>
        <dbReference type="SAM" id="MobiDB-lite"/>
    </source>
</evidence>
<dbReference type="EMBL" id="JAGTJS010000001">
    <property type="protein sequence ID" value="KAH7276100.1"/>
    <property type="molecule type" value="Genomic_DNA"/>
</dbReference>
<feature type="region of interest" description="Disordered" evidence="1">
    <location>
        <begin position="803"/>
        <end position="825"/>
    </location>
</feature>
<dbReference type="PANTHER" id="PTHR35391:SF7">
    <property type="entry name" value="C2H2-TYPE DOMAIN-CONTAINING PROTEIN"/>
    <property type="match status" value="1"/>
</dbReference>
<evidence type="ECO:0000259" key="2">
    <source>
        <dbReference type="PROSITE" id="PS50011"/>
    </source>
</evidence>
<evidence type="ECO:0000313" key="3">
    <source>
        <dbReference type="EMBL" id="KAH7276100.1"/>
    </source>
</evidence>
<accession>A0A9P9RFH6</accession>
<feature type="domain" description="Protein kinase" evidence="2">
    <location>
        <begin position="448"/>
        <end position="812"/>
    </location>
</feature>
<feature type="compositionally biased region" description="Polar residues" evidence="1">
    <location>
        <begin position="237"/>
        <end position="246"/>
    </location>
</feature>
<gene>
    <name evidence="3" type="ORF">B0J15DRAFT_382733</name>
</gene>
<dbReference type="OrthoDB" id="5098801at2759"/>